<keyword evidence="4 8" id="KW-0547">Nucleotide-binding</keyword>
<feature type="binding site" evidence="8">
    <location>
        <position position="157"/>
    </location>
    <ligand>
        <name>ATP</name>
        <dbReference type="ChEBI" id="CHEBI:30616"/>
    </ligand>
</feature>
<comment type="subunit">
    <text evidence="8">Oligomerizes as a right-handed, spiral filament on DNA at oriC.</text>
</comment>
<dbReference type="InterPro" id="IPR013159">
    <property type="entry name" value="DnaA_C"/>
</dbReference>
<evidence type="ECO:0000256" key="1">
    <source>
        <dbReference type="ARBA" id="ARBA00006583"/>
    </source>
</evidence>
<dbReference type="PRINTS" id="PR00051">
    <property type="entry name" value="DNAA"/>
</dbReference>
<evidence type="ECO:0000256" key="9">
    <source>
        <dbReference type="NCBIfam" id="TIGR00362"/>
    </source>
</evidence>
<dbReference type="Pfam" id="PF08299">
    <property type="entry name" value="Bac_DnaA_C"/>
    <property type="match status" value="1"/>
</dbReference>
<dbReference type="GO" id="GO:0006275">
    <property type="term" value="P:regulation of DNA replication"/>
    <property type="evidence" value="ECO:0007669"/>
    <property type="project" value="UniProtKB-UniRule"/>
</dbReference>
<evidence type="ECO:0000256" key="4">
    <source>
        <dbReference type="ARBA" id="ARBA00022741"/>
    </source>
</evidence>
<dbReference type="CDD" id="cd00009">
    <property type="entry name" value="AAA"/>
    <property type="match status" value="1"/>
</dbReference>
<dbReference type="SUPFAM" id="SSF48295">
    <property type="entry name" value="TrpR-like"/>
    <property type="match status" value="1"/>
</dbReference>
<gene>
    <name evidence="8" type="primary">dnaA</name>
    <name evidence="14" type="ORF">A2431_02980</name>
</gene>
<evidence type="ECO:0000313" key="15">
    <source>
        <dbReference type="Proteomes" id="UP000177697"/>
    </source>
</evidence>
<feature type="region of interest" description="Domain IV, binds dsDNA" evidence="8">
    <location>
        <begin position="330"/>
        <end position="447"/>
    </location>
</feature>
<comment type="subcellular location">
    <subcellularLocation>
        <location evidence="8">Cytoplasm</location>
    </subcellularLocation>
</comment>
<dbReference type="InterPro" id="IPR020591">
    <property type="entry name" value="Chromosome_initiator_DnaA-like"/>
</dbReference>
<evidence type="ECO:0000256" key="6">
    <source>
        <dbReference type="ARBA" id="ARBA00023121"/>
    </source>
</evidence>
<dbReference type="SUPFAM" id="SSF52540">
    <property type="entry name" value="P-loop containing nucleoside triphosphate hydrolases"/>
    <property type="match status" value="1"/>
</dbReference>
<sequence>MDTKELWNNILPEIESSVSKANFATWFKDTKISGFEDGVVYLSVPNTFVQEWLLKKFHQLILKLLRQSSESIHRLEYVIKEESKQKNQYIPTKTCSPTRELPLSEHYINKDDNLNPRYTFESFVVGPFNELAHAAAQAVIKNLGVAYNPFFIYGNTGHGKTHLIQAIGNAVKAVDPSKKIFYLTSEKFQNDFVSSMLANNINQFKDKYRKYDMLIMDDIQFLSGKEKTQEELFHLFNTMKDSNKHIVFSSDKHPNFITGLEDRLKSRFAAGMVIDIPAPDHESRVAIIKSKCSSINLFLDDEIIDYLADSIKGNIRDLEGVINLIVCQTETKNKTLILNEVKDLVKNSIKQKKLLSYKEVVKIISDFYKISEEIIYEKTRKKEVIKPRQVIMYILREDFCISYPSIGEKLGGRDHTTVIHSCEKIKKDIQVDELLSKEIREIRSMIG</sequence>
<dbReference type="GO" id="GO:0005886">
    <property type="term" value="C:plasma membrane"/>
    <property type="evidence" value="ECO:0007669"/>
    <property type="project" value="TreeGrafter"/>
</dbReference>
<keyword evidence="2 8" id="KW-0963">Cytoplasm</keyword>
<evidence type="ECO:0000256" key="11">
    <source>
        <dbReference type="RuleBase" id="RU004227"/>
    </source>
</evidence>
<feature type="binding site" evidence="8">
    <location>
        <position position="159"/>
    </location>
    <ligand>
        <name>ATP</name>
        <dbReference type="ChEBI" id="CHEBI:30616"/>
    </ligand>
</feature>
<evidence type="ECO:0000256" key="7">
    <source>
        <dbReference type="ARBA" id="ARBA00023125"/>
    </source>
</evidence>
<dbReference type="EMBL" id="MHWW01000011">
    <property type="protein sequence ID" value="OHB14987.1"/>
    <property type="molecule type" value="Genomic_DNA"/>
</dbReference>
<evidence type="ECO:0000259" key="12">
    <source>
        <dbReference type="SMART" id="SM00382"/>
    </source>
</evidence>
<comment type="caution">
    <text evidence="14">The sequence shown here is derived from an EMBL/GenBank/DDBJ whole genome shotgun (WGS) entry which is preliminary data.</text>
</comment>
<comment type="function">
    <text evidence="8 10">Plays an essential role in the initiation and regulation of chromosomal replication. ATP-DnaA binds to the origin of replication (oriC) to initiate formation of the DNA replication initiation complex once per cell cycle. Binds the DnaA box (a 9 base pair repeat at the origin) and separates the double-stranded (ds)DNA. Forms a right-handed helical filament on oriC DNA; dsDNA binds to the exterior of the filament while single-stranded (ss)DNA is stabiized in the filament's interior. The ATP-DnaA-oriC complex binds and stabilizes one strand of the AT-rich DNA unwinding element (DUE), permitting loading of DNA polymerase. After initiation quickly degrades to an ADP-DnaA complex that is not apt for DNA replication. Binds acidic phospholipids.</text>
</comment>
<dbReference type="Gene3D" id="3.40.50.300">
    <property type="entry name" value="P-loop containing nucleotide triphosphate hydrolases"/>
    <property type="match status" value="1"/>
</dbReference>
<comment type="caution">
    <text evidence="8">Lacks conserved residue(s) required for the propagation of feature annotation.</text>
</comment>
<proteinExistence type="inferred from homology"/>
<feature type="domain" description="AAA+ ATPase" evidence="12">
    <location>
        <begin position="146"/>
        <end position="280"/>
    </location>
</feature>
<dbReference type="Proteomes" id="UP000177697">
    <property type="component" value="Unassembled WGS sequence"/>
</dbReference>
<dbReference type="InterPro" id="IPR013317">
    <property type="entry name" value="DnaA_dom"/>
</dbReference>
<dbReference type="SMART" id="SM00382">
    <property type="entry name" value="AAA"/>
    <property type="match status" value="1"/>
</dbReference>
<dbReference type="InterPro" id="IPR003593">
    <property type="entry name" value="AAA+_ATPase"/>
</dbReference>
<organism evidence="14 15">
    <name type="scientific">Candidatus Zambryskibacteria bacterium RIFOXYC1_FULL_39_10</name>
    <dbReference type="NCBI Taxonomy" id="1802779"/>
    <lineage>
        <taxon>Bacteria</taxon>
        <taxon>Candidatus Zambryskiibacteriota</taxon>
    </lineage>
</organism>
<dbReference type="Gene3D" id="3.30.300.180">
    <property type="match status" value="1"/>
</dbReference>
<dbReference type="GO" id="GO:0008289">
    <property type="term" value="F:lipid binding"/>
    <property type="evidence" value="ECO:0007669"/>
    <property type="project" value="UniProtKB-KW"/>
</dbReference>
<keyword evidence="3 8" id="KW-0235">DNA replication</keyword>
<keyword evidence="5 8" id="KW-0067">ATP-binding</keyword>
<keyword evidence="6 8" id="KW-0446">Lipid-binding</keyword>
<dbReference type="InterPro" id="IPR010921">
    <property type="entry name" value="Trp_repressor/repl_initiator"/>
</dbReference>
<dbReference type="Gene3D" id="1.10.8.60">
    <property type="match status" value="1"/>
</dbReference>
<dbReference type="CDD" id="cd06571">
    <property type="entry name" value="Bac_DnaA_C"/>
    <property type="match status" value="1"/>
</dbReference>
<dbReference type="InterPro" id="IPR018312">
    <property type="entry name" value="Chromosome_initiator_DnaA_CS"/>
</dbReference>
<dbReference type="Gene3D" id="1.10.1750.10">
    <property type="match status" value="1"/>
</dbReference>
<evidence type="ECO:0000256" key="10">
    <source>
        <dbReference type="RuleBase" id="RU000577"/>
    </source>
</evidence>
<comment type="similarity">
    <text evidence="1 8 11">Belongs to the DnaA family.</text>
</comment>
<dbReference type="InterPro" id="IPR001957">
    <property type="entry name" value="Chromosome_initiator_DnaA"/>
</dbReference>
<feature type="region of interest" description="Domain I, interacts with DnaA modulators" evidence="8">
    <location>
        <begin position="1"/>
        <end position="83"/>
    </location>
</feature>
<dbReference type="InterPro" id="IPR024633">
    <property type="entry name" value="DnaA_N_dom"/>
</dbReference>
<accession>A0A1G2V036</accession>
<reference evidence="14 15" key="1">
    <citation type="journal article" date="2016" name="Nat. Commun.">
        <title>Thousands of microbial genomes shed light on interconnected biogeochemical processes in an aquifer system.</title>
        <authorList>
            <person name="Anantharaman K."/>
            <person name="Brown C.T."/>
            <person name="Hug L.A."/>
            <person name="Sharon I."/>
            <person name="Castelle C.J."/>
            <person name="Probst A.J."/>
            <person name="Thomas B.C."/>
            <person name="Singh A."/>
            <person name="Wilkins M.J."/>
            <person name="Karaoz U."/>
            <person name="Brodie E.L."/>
            <person name="Williams K.H."/>
            <person name="Hubbard S.S."/>
            <person name="Banfield J.F."/>
        </authorList>
    </citation>
    <scope>NUCLEOTIDE SEQUENCE [LARGE SCALE GENOMIC DNA]</scope>
</reference>
<dbReference type="FunFam" id="3.40.50.300:FF:000668">
    <property type="entry name" value="Chromosomal replication initiator protein DnaA"/>
    <property type="match status" value="1"/>
</dbReference>
<dbReference type="GO" id="GO:0003688">
    <property type="term" value="F:DNA replication origin binding"/>
    <property type="evidence" value="ECO:0007669"/>
    <property type="project" value="UniProtKB-UniRule"/>
</dbReference>
<feature type="region of interest" description="Domain III, AAA+ region" evidence="8">
    <location>
        <begin position="113"/>
        <end position="329"/>
    </location>
</feature>
<dbReference type="GO" id="GO:0006270">
    <property type="term" value="P:DNA replication initiation"/>
    <property type="evidence" value="ECO:0007669"/>
    <property type="project" value="UniProtKB-UniRule"/>
</dbReference>
<feature type="domain" description="Chromosomal replication initiator DnaA C-terminal" evidence="13">
    <location>
        <begin position="356"/>
        <end position="425"/>
    </location>
</feature>
<dbReference type="Pfam" id="PF11638">
    <property type="entry name" value="DnaA_N"/>
    <property type="match status" value="1"/>
</dbReference>
<feature type="binding site" evidence="8">
    <location>
        <position position="160"/>
    </location>
    <ligand>
        <name>ATP</name>
        <dbReference type="ChEBI" id="CHEBI:30616"/>
    </ligand>
</feature>
<evidence type="ECO:0000256" key="8">
    <source>
        <dbReference type="HAMAP-Rule" id="MF_00377"/>
    </source>
</evidence>
<dbReference type="PANTHER" id="PTHR30050:SF2">
    <property type="entry name" value="CHROMOSOMAL REPLICATION INITIATOR PROTEIN DNAA"/>
    <property type="match status" value="1"/>
</dbReference>
<dbReference type="SMART" id="SM00760">
    <property type="entry name" value="Bac_DnaA_C"/>
    <property type="match status" value="1"/>
</dbReference>
<evidence type="ECO:0000313" key="14">
    <source>
        <dbReference type="EMBL" id="OHB14987.1"/>
    </source>
</evidence>
<protein>
    <recommendedName>
        <fullName evidence="8 9">Chromosomal replication initiator protein DnaA</fullName>
    </recommendedName>
</protein>
<dbReference type="PROSITE" id="PS01008">
    <property type="entry name" value="DNAA"/>
    <property type="match status" value="1"/>
</dbReference>
<evidence type="ECO:0000259" key="13">
    <source>
        <dbReference type="SMART" id="SM00760"/>
    </source>
</evidence>
<dbReference type="PANTHER" id="PTHR30050">
    <property type="entry name" value="CHROMOSOMAL REPLICATION INITIATOR PROTEIN DNAA"/>
    <property type="match status" value="1"/>
</dbReference>
<feature type="binding site" evidence="8">
    <location>
        <position position="161"/>
    </location>
    <ligand>
        <name>ATP</name>
        <dbReference type="ChEBI" id="CHEBI:30616"/>
    </ligand>
</feature>
<name>A0A1G2V036_9BACT</name>
<keyword evidence="7 8" id="KW-0238">DNA-binding</keyword>
<dbReference type="NCBIfam" id="TIGR00362">
    <property type="entry name" value="DnaA"/>
    <property type="match status" value="1"/>
</dbReference>
<dbReference type="InterPro" id="IPR027417">
    <property type="entry name" value="P-loop_NTPase"/>
</dbReference>
<dbReference type="AlphaFoldDB" id="A0A1G2V036"/>
<evidence type="ECO:0000256" key="2">
    <source>
        <dbReference type="ARBA" id="ARBA00022490"/>
    </source>
</evidence>
<evidence type="ECO:0000256" key="5">
    <source>
        <dbReference type="ARBA" id="ARBA00022840"/>
    </source>
</evidence>
<dbReference type="GO" id="GO:0005737">
    <property type="term" value="C:cytoplasm"/>
    <property type="evidence" value="ECO:0007669"/>
    <property type="project" value="UniProtKB-SubCell"/>
</dbReference>
<dbReference type="InterPro" id="IPR038454">
    <property type="entry name" value="DnaA_N_sf"/>
</dbReference>
<evidence type="ECO:0000256" key="3">
    <source>
        <dbReference type="ARBA" id="ARBA00022705"/>
    </source>
</evidence>
<dbReference type="Pfam" id="PF00308">
    <property type="entry name" value="Bac_DnaA"/>
    <property type="match status" value="1"/>
</dbReference>
<dbReference type="GO" id="GO:0005524">
    <property type="term" value="F:ATP binding"/>
    <property type="evidence" value="ECO:0007669"/>
    <property type="project" value="UniProtKB-UniRule"/>
</dbReference>
<comment type="domain">
    <text evidence="8">Domain I is involved in oligomerization and binding regulators, domain II is flexibile and of varying length in different bacteria, domain III forms the AAA+ region, while domain IV binds dsDNA.</text>
</comment>
<dbReference type="HAMAP" id="MF_00377">
    <property type="entry name" value="DnaA_bact"/>
    <property type="match status" value="1"/>
</dbReference>